<evidence type="ECO:0000259" key="1">
    <source>
        <dbReference type="Pfam" id="PF08241"/>
    </source>
</evidence>
<evidence type="ECO:0000313" key="2">
    <source>
        <dbReference type="EMBL" id="SFE97184.1"/>
    </source>
</evidence>
<dbReference type="PANTHER" id="PTHR43591">
    <property type="entry name" value="METHYLTRANSFERASE"/>
    <property type="match status" value="1"/>
</dbReference>
<keyword evidence="3" id="KW-1185">Reference proteome</keyword>
<dbReference type="GO" id="GO:0032259">
    <property type="term" value="P:methylation"/>
    <property type="evidence" value="ECO:0007669"/>
    <property type="project" value="UniProtKB-KW"/>
</dbReference>
<dbReference type="Gene3D" id="3.40.50.150">
    <property type="entry name" value="Vaccinia Virus protein VP39"/>
    <property type="match status" value="1"/>
</dbReference>
<dbReference type="CDD" id="cd02440">
    <property type="entry name" value="AdoMet_MTases"/>
    <property type="match status" value="1"/>
</dbReference>
<dbReference type="InterPro" id="IPR013216">
    <property type="entry name" value="Methyltransf_11"/>
</dbReference>
<accession>A0A1I2EVQ7</accession>
<protein>
    <submittedName>
        <fullName evidence="2">Methyltransferase domain-containing protein</fullName>
    </submittedName>
</protein>
<name>A0A1I2EVQ7_9BACT</name>
<organism evidence="2 3">
    <name type="scientific">Sunxiuqinia elliptica</name>
    <dbReference type="NCBI Taxonomy" id="655355"/>
    <lineage>
        <taxon>Bacteria</taxon>
        <taxon>Pseudomonadati</taxon>
        <taxon>Bacteroidota</taxon>
        <taxon>Bacteroidia</taxon>
        <taxon>Marinilabiliales</taxon>
        <taxon>Prolixibacteraceae</taxon>
        <taxon>Sunxiuqinia</taxon>
    </lineage>
</organism>
<feature type="domain" description="Methyltransferase type 11" evidence="1">
    <location>
        <begin position="55"/>
        <end position="146"/>
    </location>
</feature>
<dbReference type="Pfam" id="PF08241">
    <property type="entry name" value="Methyltransf_11"/>
    <property type="match status" value="1"/>
</dbReference>
<dbReference type="STRING" id="655355.SAMN05216283_102255"/>
<dbReference type="Proteomes" id="UP000198964">
    <property type="component" value="Unassembled WGS sequence"/>
</dbReference>
<proteinExistence type="predicted"/>
<dbReference type="InterPro" id="IPR029063">
    <property type="entry name" value="SAM-dependent_MTases_sf"/>
</dbReference>
<keyword evidence="2" id="KW-0489">Methyltransferase</keyword>
<dbReference type="AlphaFoldDB" id="A0A1I2EVQ7"/>
<gene>
    <name evidence="2" type="ORF">SAMN05216283_102255</name>
</gene>
<dbReference type="SUPFAM" id="SSF53335">
    <property type="entry name" value="S-adenosyl-L-methionine-dependent methyltransferases"/>
    <property type="match status" value="1"/>
</dbReference>
<evidence type="ECO:0000313" key="3">
    <source>
        <dbReference type="Proteomes" id="UP000198964"/>
    </source>
</evidence>
<reference evidence="2 3" key="1">
    <citation type="submission" date="2016-10" db="EMBL/GenBank/DDBJ databases">
        <authorList>
            <person name="de Groot N.N."/>
        </authorList>
    </citation>
    <scope>NUCLEOTIDE SEQUENCE [LARGE SCALE GENOMIC DNA]</scope>
    <source>
        <strain evidence="2 3">CGMCC 1.9156</strain>
    </source>
</reference>
<dbReference type="GO" id="GO:0008757">
    <property type="term" value="F:S-adenosylmethionine-dependent methyltransferase activity"/>
    <property type="evidence" value="ECO:0007669"/>
    <property type="project" value="InterPro"/>
</dbReference>
<dbReference type="RefSeq" id="WP_093918930.1">
    <property type="nucleotide sequence ID" value="NZ_FONW01000002.1"/>
</dbReference>
<dbReference type="EMBL" id="FONW01000002">
    <property type="protein sequence ID" value="SFE97184.1"/>
    <property type="molecule type" value="Genomic_DNA"/>
</dbReference>
<keyword evidence="2" id="KW-0808">Transferase</keyword>
<sequence length="224" mass="24993">MQSISERGTMNIFEEKQVAQEYDVYYEGDLGKQIDEFEKQAIESLVKSVVPGKMLEIGCGTGHWTRFFTEKGFQVTATDVSEPMLEQARKKDLPVDELMYASVFDLPFESNSFEQVAVITALEFCGDIPRALEEMKRVLKPGGWLIAGCLNADSVPGQNRTNDPVFKHGDFMTKELLTTRLTSFGKPQVQECVFLSPDFSLLDNTPEQSTVGGVFLAAAVQKEN</sequence>